<dbReference type="PANTHER" id="PTHR35561:SF1">
    <property type="entry name" value="RNA 2',3'-CYCLIC PHOSPHODIESTERASE"/>
    <property type="match status" value="1"/>
</dbReference>
<keyword evidence="4" id="KW-1185">Reference proteome</keyword>
<dbReference type="EMBL" id="JAAVXB010000002">
    <property type="protein sequence ID" value="NKF21520.1"/>
    <property type="molecule type" value="Genomic_DNA"/>
</dbReference>
<dbReference type="EC" id="3.1.4.58" evidence="2"/>
<accession>A0A969W8K4</accession>
<comment type="catalytic activity">
    <reaction evidence="2">
        <text>a 3'-end 2',3'-cyclophospho-ribonucleotide-RNA + H2O = a 3'-end 2'-phospho-ribonucleotide-RNA + H(+)</text>
        <dbReference type="Rhea" id="RHEA:11828"/>
        <dbReference type="Rhea" id="RHEA-COMP:10464"/>
        <dbReference type="Rhea" id="RHEA-COMP:17353"/>
        <dbReference type="ChEBI" id="CHEBI:15377"/>
        <dbReference type="ChEBI" id="CHEBI:15378"/>
        <dbReference type="ChEBI" id="CHEBI:83064"/>
        <dbReference type="ChEBI" id="CHEBI:173113"/>
        <dbReference type="EC" id="3.1.4.58"/>
    </reaction>
</comment>
<proteinExistence type="inferred from homology"/>
<dbReference type="AlphaFoldDB" id="A0A969W8K4"/>
<evidence type="ECO:0000313" key="3">
    <source>
        <dbReference type="EMBL" id="NKF21520.1"/>
    </source>
</evidence>
<feature type="active site" description="Proton acceptor" evidence="2">
    <location>
        <position position="128"/>
    </location>
</feature>
<evidence type="ECO:0000256" key="2">
    <source>
        <dbReference type="HAMAP-Rule" id="MF_01940"/>
    </source>
</evidence>
<dbReference type="PANTHER" id="PTHR35561">
    <property type="entry name" value="RNA 2',3'-CYCLIC PHOSPHODIESTERASE"/>
    <property type="match status" value="1"/>
</dbReference>
<feature type="short sequence motif" description="HXTX 1" evidence="2">
    <location>
        <begin position="44"/>
        <end position="47"/>
    </location>
</feature>
<protein>
    <recommendedName>
        <fullName evidence="2">RNA 2',3'-cyclic phosphodiesterase</fullName>
        <shortName evidence="2">RNA 2',3'-CPDase</shortName>
        <ecNumber evidence="2">3.1.4.58</ecNumber>
    </recommendedName>
</protein>
<dbReference type="HAMAP" id="MF_01940">
    <property type="entry name" value="RNA_CPDase"/>
    <property type="match status" value="1"/>
</dbReference>
<dbReference type="GO" id="GO:0004113">
    <property type="term" value="F:2',3'-cyclic-nucleotide 3'-phosphodiesterase activity"/>
    <property type="evidence" value="ECO:0007669"/>
    <property type="project" value="InterPro"/>
</dbReference>
<comment type="caution">
    <text evidence="3">The sequence shown here is derived from an EMBL/GenBank/DDBJ whole genome shotgun (WGS) entry which is preliminary data.</text>
</comment>
<dbReference type="Pfam" id="PF13563">
    <property type="entry name" value="2_5_RNA_ligase2"/>
    <property type="match status" value="1"/>
</dbReference>
<dbReference type="NCBIfam" id="TIGR02258">
    <property type="entry name" value="2_5_ligase"/>
    <property type="match status" value="1"/>
</dbReference>
<dbReference type="SUPFAM" id="SSF55144">
    <property type="entry name" value="LigT-like"/>
    <property type="match status" value="1"/>
</dbReference>
<evidence type="ECO:0000256" key="1">
    <source>
        <dbReference type="ARBA" id="ARBA00022801"/>
    </source>
</evidence>
<feature type="active site" description="Proton donor" evidence="2">
    <location>
        <position position="44"/>
    </location>
</feature>
<reference evidence="3" key="1">
    <citation type="submission" date="2020-03" db="EMBL/GenBank/DDBJ databases">
        <title>Solimonas marina sp. nov., isolated from deep seawater of the Pacific Ocean.</title>
        <authorList>
            <person name="Liu X."/>
            <person name="Lai Q."/>
            <person name="Sun F."/>
            <person name="Gai Y."/>
            <person name="Li G."/>
            <person name="Shao Z."/>
        </authorList>
    </citation>
    <scope>NUCLEOTIDE SEQUENCE</scope>
    <source>
        <strain evidence="3">C16B3</strain>
    </source>
</reference>
<gene>
    <name evidence="3" type="primary">thpR</name>
    <name evidence="3" type="ORF">G7Y82_04255</name>
</gene>
<dbReference type="InterPro" id="IPR009097">
    <property type="entry name" value="Cyclic_Pdiesterase"/>
</dbReference>
<evidence type="ECO:0000313" key="4">
    <source>
        <dbReference type="Proteomes" id="UP000653472"/>
    </source>
</evidence>
<comment type="similarity">
    <text evidence="2">Belongs to the 2H phosphoesterase superfamily. ThpR family.</text>
</comment>
<name>A0A969W8K4_9GAMM</name>
<dbReference type="Gene3D" id="3.90.1140.10">
    <property type="entry name" value="Cyclic phosphodiesterase"/>
    <property type="match status" value="1"/>
</dbReference>
<organism evidence="3 4">
    <name type="scientific">Solimonas marina</name>
    <dbReference type="NCBI Taxonomy" id="2714601"/>
    <lineage>
        <taxon>Bacteria</taxon>
        <taxon>Pseudomonadati</taxon>
        <taxon>Pseudomonadota</taxon>
        <taxon>Gammaproteobacteria</taxon>
        <taxon>Nevskiales</taxon>
        <taxon>Nevskiaceae</taxon>
        <taxon>Solimonas</taxon>
    </lineage>
</organism>
<feature type="short sequence motif" description="HXTX 2" evidence="2">
    <location>
        <begin position="128"/>
        <end position="131"/>
    </location>
</feature>
<dbReference type="RefSeq" id="WP_168146781.1">
    <property type="nucleotide sequence ID" value="NZ_JAAVXB010000002.1"/>
</dbReference>
<keyword evidence="1 2" id="KW-0378">Hydrolase</keyword>
<dbReference type="InterPro" id="IPR004175">
    <property type="entry name" value="RNA_CPDase"/>
</dbReference>
<dbReference type="GO" id="GO:0008664">
    <property type="term" value="F:RNA 2',3'-cyclic 3'-phosphodiesterase activity"/>
    <property type="evidence" value="ECO:0007669"/>
    <property type="project" value="UniProtKB-EC"/>
</dbReference>
<dbReference type="Proteomes" id="UP000653472">
    <property type="component" value="Unassembled WGS sequence"/>
</dbReference>
<comment type="function">
    <text evidence="2">Hydrolyzes RNA 2',3'-cyclic phosphodiester to an RNA 2'-phosphomonoester.</text>
</comment>
<sequence length="196" mass="21923">MEPNRLFFALWPGEAVRASCNAAARQLNIRMPSGGYLSSPERYHVTLLFLGDHVPRDQEDAACRAAALVRAAPFTLTLDHAGSFRNREIPWWIAARSTPPGLTAFYAALRDAMLQARVSLERLRFVPHLTIARNAKIILPPTPIEPIDWAVDEFVLIRSRLDLRPVRYEVIGRWPLLAPEGGTATPIPAPPQLDLF</sequence>